<keyword evidence="4 8" id="KW-0689">Ribosomal protein</keyword>
<reference evidence="12" key="1">
    <citation type="journal article" date="2020" name="mSystems">
        <title>Genome- and Community-Level Interaction Insights into Carbon Utilization and Element Cycling Functions of Hydrothermarchaeota in Hydrothermal Sediment.</title>
        <authorList>
            <person name="Zhou Z."/>
            <person name="Liu Y."/>
            <person name="Xu W."/>
            <person name="Pan J."/>
            <person name="Luo Z.H."/>
            <person name="Li M."/>
        </authorList>
    </citation>
    <scope>NUCLEOTIDE SEQUENCE [LARGE SCALE GENOMIC DNA]</scope>
    <source>
        <strain evidence="12">HyVt-501</strain>
    </source>
</reference>
<evidence type="ECO:0000256" key="4">
    <source>
        <dbReference type="ARBA" id="ARBA00022980"/>
    </source>
</evidence>
<comment type="function">
    <text evidence="8">The globular domain of the protein is located near the polypeptide exit tunnel on the outside of the subunit, while an extended beta-hairpin is found that lines the wall of the exit tunnel in the center of the 70S ribosome.</text>
</comment>
<evidence type="ECO:0000256" key="3">
    <source>
        <dbReference type="ARBA" id="ARBA00022884"/>
    </source>
</evidence>
<dbReference type="InterPro" id="IPR036394">
    <property type="entry name" value="Ribosomal_uL22_sf"/>
</dbReference>
<evidence type="ECO:0000256" key="8">
    <source>
        <dbReference type="HAMAP-Rule" id="MF_01331"/>
    </source>
</evidence>
<evidence type="ECO:0000256" key="5">
    <source>
        <dbReference type="ARBA" id="ARBA00023274"/>
    </source>
</evidence>
<dbReference type="Gene3D" id="3.90.470.10">
    <property type="entry name" value="Ribosomal protein L22/L17"/>
    <property type="match status" value="1"/>
</dbReference>
<dbReference type="GO" id="GO:0006412">
    <property type="term" value="P:translation"/>
    <property type="evidence" value="ECO:0007669"/>
    <property type="project" value="UniProtKB-UniRule"/>
</dbReference>
<comment type="function">
    <text evidence="6">This protein binds specifically to 23S rRNA; its binding is stimulated by other ribosomal proteins, e.g. L4, L17, and L20. It is important during the early stages of 50S assembly. It makes multiple contacts with different domains of the 23S rRNA in the assembled 50S subunit and ribosome.</text>
</comment>
<comment type="function">
    <text evidence="8 11">This protein binds specifically to 23S rRNA; its binding is stimulated by other ribosomal proteins, e.g., L4, L17, and L20. It is important during the early stages of 50S assembly. It makes multiple contacts with different domains of the 23S rRNA in the assembled 50S subunit and ribosome.</text>
</comment>
<dbReference type="InterPro" id="IPR047867">
    <property type="entry name" value="Ribosomal_uL22_bac/org-type"/>
</dbReference>
<dbReference type="EMBL" id="DRNB01000159">
    <property type="protein sequence ID" value="HHJ64124.1"/>
    <property type="molecule type" value="Genomic_DNA"/>
</dbReference>
<gene>
    <name evidence="8" type="primary">rplV</name>
    <name evidence="12" type="ORF">ENJ61_04375</name>
</gene>
<dbReference type="Proteomes" id="UP000885792">
    <property type="component" value="Unassembled WGS sequence"/>
</dbReference>
<dbReference type="GO" id="GO:0022625">
    <property type="term" value="C:cytosolic large ribosomal subunit"/>
    <property type="evidence" value="ECO:0007669"/>
    <property type="project" value="TreeGrafter"/>
</dbReference>
<evidence type="ECO:0000256" key="9">
    <source>
        <dbReference type="RuleBase" id="RU004005"/>
    </source>
</evidence>
<dbReference type="InterPro" id="IPR001063">
    <property type="entry name" value="Ribosomal_uL22"/>
</dbReference>
<evidence type="ECO:0000256" key="2">
    <source>
        <dbReference type="ARBA" id="ARBA00022730"/>
    </source>
</evidence>
<comment type="similarity">
    <text evidence="1 8 9">Belongs to the universal ribosomal protein uL22 family.</text>
</comment>
<dbReference type="GO" id="GO:0003735">
    <property type="term" value="F:structural constituent of ribosome"/>
    <property type="evidence" value="ECO:0007669"/>
    <property type="project" value="InterPro"/>
</dbReference>
<dbReference type="NCBIfam" id="TIGR01044">
    <property type="entry name" value="rplV_bact"/>
    <property type="match status" value="1"/>
</dbReference>
<dbReference type="CDD" id="cd00336">
    <property type="entry name" value="Ribosomal_L22"/>
    <property type="match status" value="1"/>
</dbReference>
<evidence type="ECO:0000313" key="12">
    <source>
        <dbReference type="EMBL" id="HHJ64124.1"/>
    </source>
</evidence>
<dbReference type="SUPFAM" id="SSF54843">
    <property type="entry name" value="Ribosomal protein L22"/>
    <property type="match status" value="1"/>
</dbReference>
<comment type="caution">
    <text evidence="12">The sequence shown here is derived from an EMBL/GenBank/DDBJ whole genome shotgun (WGS) entry which is preliminary data.</text>
</comment>
<dbReference type="PROSITE" id="PS00464">
    <property type="entry name" value="RIBOSOMAL_L22"/>
    <property type="match status" value="1"/>
</dbReference>
<evidence type="ECO:0000256" key="7">
    <source>
        <dbReference type="ARBA" id="ARBA00035207"/>
    </source>
</evidence>
<dbReference type="FunFam" id="3.90.470.10:FF:000011">
    <property type="entry name" value="50S ribosomal protein L22"/>
    <property type="match status" value="1"/>
</dbReference>
<sequence length="129" mass="14757">MGQLKIKNRKEREGYREGEAIAILRYARISPLKARLVLREIQGKDVGDALYLLKVTPKKAARIVENLLKSAVANAEEKGLDLDRLYIKKAVADRGPMFRKWLPRAHGRATMIRKRLSHLTIVLAQKEED</sequence>
<dbReference type="GO" id="GO:0019843">
    <property type="term" value="F:rRNA binding"/>
    <property type="evidence" value="ECO:0007669"/>
    <property type="project" value="UniProtKB-UniRule"/>
</dbReference>
<comment type="subunit">
    <text evidence="8 10">Part of the 50S ribosomal subunit.</text>
</comment>
<evidence type="ECO:0000256" key="6">
    <source>
        <dbReference type="ARBA" id="ARBA00025084"/>
    </source>
</evidence>
<keyword evidence="3 8" id="KW-0694">RNA-binding</keyword>
<evidence type="ECO:0000256" key="1">
    <source>
        <dbReference type="ARBA" id="ARBA00009451"/>
    </source>
</evidence>
<dbReference type="PANTHER" id="PTHR13501:SF8">
    <property type="entry name" value="LARGE RIBOSOMAL SUBUNIT PROTEIN UL22M"/>
    <property type="match status" value="1"/>
</dbReference>
<evidence type="ECO:0000256" key="11">
    <source>
        <dbReference type="RuleBase" id="RU004008"/>
    </source>
</evidence>
<keyword evidence="5 8" id="KW-0687">Ribonucleoprotein</keyword>
<dbReference type="AlphaFoldDB" id="A0A7C5L2L9"/>
<organism evidence="12">
    <name type="scientific">Aquifex aeolicus</name>
    <dbReference type="NCBI Taxonomy" id="63363"/>
    <lineage>
        <taxon>Bacteria</taxon>
        <taxon>Pseudomonadati</taxon>
        <taxon>Aquificota</taxon>
        <taxon>Aquificia</taxon>
        <taxon>Aquificales</taxon>
        <taxon>Aquificaceae</taxon>
        <taxon>Aquifex</taxon>
    </lineage>
</organism>
<dbReference type="InterPro" id="IPR005727">
    <property type="entry name" value="Ribosomal_uL22_bac/chlpt-type"/>
</dbReference>
<dbReference type="PANTHER" id="PTHR13501">
    <property type="entry name" value="CHLOROPLAST 50S RIBOSOMAL PROTEIN L22-RELATED"/>
    <property type="match status" value="1"/>
</dbReference>
<protein>
    <recommendedName>
        <fullName evidence="7 8">Large ribosomal subunit protein uL22</fullName>
    </recommendedName>
</protein>
<accession>A0A7C5L2L9</accession>
<proteinExistence type="inferred from homology"/>
<dbReference type="HAMAP" id="MF_01331_B">
    <property type="entry name" value="Ribosomal_uL22_B"/>
    <property type="match status" value="1"/>
</dbReference>
<dbReference type="Pfam" id="PF00237">
    <property type="entry name" value="Ribosomal_L22"/>
    <property type="match status" value="1"/>
</dbReference>
<dbReference type="InterPro" id="IPR018260">
    <property type="entry name" value="Ribosomal_uL22_CS"/>
</dbReference>
<evidence type="ECO:0000256" key="10">
    <source>
        <dbReference type="RuleBase" id="RU004006"/>
    </source>
</evidence>
<keyword evidence="2 8" id="KW-0699">rRNA-binding</keyword>
<name>A0A7C5L2L9_AQUAO</name>